<proteinExistence type="predicted"/>
<dbReference type="AlphaFoldDB" id="W2VVE9"/>
<reference evidence="1 2" key="1">
    <citation type="submission" date="2013-11" db="EMBL/GenBank/DDBJ databases">
        <title>The Genome Sequence of Phytophthora parasitica CJ01A1.</title>
        <authorList>
            <consortium name="The Broad Institute Genomics Platform"/>
            <person name="Russ C."/>
            <person name="Tyler B."/>
            <person name="Panabieres F."/>
            <person name="Shan W."/>
            <person name="Tripathy S."/>
            <person name="Grunwald N."/>
            <person name="Machado M."/>
            <person name="Johnson C.S."/>
            <person name="Walker B."/>
            <person name="Young S.K."/>
            <person name="Zeng Q."/>
            <person name="Gargeya S."/>
            <person name="Fitzgerald M."/>
            <person name="Haas B."/>
            <person name="Abouelleil A."/>
            <person name="Allen A.W."/>
            <person name="Alvarado L."/>
            <person name="Arachchi H.M."/>
            <person name="Berlin A.M."/>
            <person name="Chapman S.B."/>
            <person name="Gainer-Dewar J."/>
            <person name="Goldberg J."/>
            <person name="Griggs A."/>
            <person name="Gujja S."/>
            <person name="Hansen M."/>
            <person name="Howarth C."/>
            <person name="Imamovic A."/>
            <person name="Ireland A."/>
            <person name="Larimer J."/>
            <person name="McCowan C."/>
            <person name="Murphy C."/>
            <person name="Pearson M."/>
            <person name="Poon T.W."/>
            <person name="Priest M."/>
            <person name="Roberts A."/>
            <person name="Saif S."/>
            <person name="Shea T."/>
            <person name="Sisk P."/>
            <person name="Sykes S."/>
            <person name="Wortman J."/>
            <person name="Nusbaum C."/>
            <person name="Birren B."/>
        </authorList>
    </citation>
    <scope>NUCLEOTIDE SEQUENCE [LARGE SCALE GENOMIC DNA]</scope>
    <source>
        <strain evidence="1 2">CJ01A1</strain>
    </source>
</reference>
<dbReference type="EMBL" id="ANIX01004120">
    <property type="protein sequence ID" value="ETP02282.1"/>
    <property type="molecule type" value="Genomic_DNA"/>
</dbReference>
<comment type="caution">
    <text evidence="1">The sequence shown here is derived from an EMBL/GenBank/DDBJ whole genome shotgun (WGS) entry which is preliminary data.</text>
</comment>
<name>W2VVE9_PHYNI</name>
<sequence length="128" mass="14906">MSRQRQGSILVRWTSRTLHQAVDAETEDDFNAKREDMIKKCKPVSDYLDQHRLKYKTRIAKHCSNKYTHFGVRDTSTVKETHAKIKITLKSSQGGLHTVFKKLLSWWTIAASETRLLMEQNAVTTRSR</sequence>
<gene>
    <name evidence="1" type="ORF">F441_20627</name>
</gene>
<dbReference type="Proteomes" id="UP000018958">
    <property type="component" value="Unassembled WGS sequence"/>
</dbReference>
<evidence type="ECO:0000313" key="2">
    <source>
        <dbReference type="Proteomes" id="UP000018958"/>
    </source>
</evidence>
<evidence type="ECO:0000313" key="1">
    <source>
        <dbReference type="EMBL" id="ETP02282.1"/>
    </source>
</evidence>
<accession>W2VVE9</accession>
<protein>
    <submittedName>
        <fullName evidence="1">Uncharacterized protein</fullName>
    </submittedName>
</protein>
<organism evidence="1 2">
    <name type="scientific">Phytophthora nicotianae CJ01A1</name>
    <dbReference type="NCBI Taxonomy" id="1317063"/>
    <lineage>
        <taxon>Eukaryota</taxon>
        <taxon>Sar</taxon>
        <taxon>Stramenopiles</taxon>
        <taxon>Oomycota</taxon>
        <taxon>Peronosporomycetes</taxon>
        <taxon>Peronosporales</taxon>
        <taxon>Peronosporaceae</taxon>
        <taxon>Phytophthora</taxon>
    </lineage>
</organism>